<dbReference type="InterPro" id="IPR029752">
    <property type="entry name" value="D-isomer_DH_CS1"/>
</dbReference>
<dbReference type="GO" id="GO:0006564">
    <property type="term" value="P:L-serine biosynthetic process"/>
    <property type="evidence" value="ECO:0007669"/>
    <property type="project" value="UniProtKB-ARBA"/>
</dbReference>
<comment type="similarity">
    <text evidence="1 5">Belongs to the D-isomer specific 2-hydroxyacid dehydrogenase family.</text>
</comment>
<dbReference type="FunFam" id="3.40.50.720:FF:000041">
    <property type="entry name" value="D-3-phosphoglycerate dehydrogenase"/>
    <property type="match status" value="1"/>
</dbReference>
<dbReference type="PROSITE" id="PS00671">
    <property type="entry name" value="D_2_HYDROXYACID_DH_3"/>
    <property type="match status" value="1"/>
</dbReference>
<dbReference type="SUPFAM" id="SSF51735">
    <property type="entry name" value="NAD(P)-binding Rossmann-fold domains"/>
    <property type="match status" value="1"/>
</dbReference>
<gene>
    <name evidence="8" type="ORF">EJ997_07490</name>
</gene>
<evidence type="ECO:0000256" key="5">
    <source>
        <dbReference type="RuleBase" id="RU003719"/>
    </source>
</evidence>
<accession>A0A3S9PXX5</accession>
<dbReference type="Pfam" id="PF00389">
    <property type="entry name" value="2-Hacid_dh"/>
    <property type="match status" value="1"/>
</dbReference>
<keyword evidence="3 5" id="KW-0560">Oxidoreductase</keyword>
<dbReference type="InterPro" id="IPR006140">
    <property type="entry name" value="D-isomer_DH_NAD-bd"/>
</dbReference>
<dbReference type="Proteomes" id="UP000280344">
    <property type="component" value="Chromosome"/>
</dbReference>
<organism evidence="8 9">
    <name type="scientific">Flaviflexus ciconiae</name>
    <dbReference type="NCBI Taxonomy" id="2496867"/>
    <lineage>
        <taxon>Bacteria</taxon>
        <taxon>Bacillati</taxon>
        <taxon>Actinomycetota</taxon>
        <taxon>Actinomycetes</taxon>
        <taxon>Actinomycetales</taxon>
        <taxon>Actinomycetaceae</taxon>
        <taxon>Flaviflexus</taxon>
    </lineage>
</organism>
<dbReference type="RefSeq" id="WP_126704003.1">
    <property type="nucleotide sequence ID" value="NZ_CP034593.1"/>
</dbReference>
<dbReference type="Gene3D" id="3.40.50.720">
    <property type="entry name" value="NAD(P)-binding Rossmann-like Domain"/>
    <property type="match status" value="2"/>
</dbReference>
<dbReference type="PANTHER" id="PTHR42789">
    <property type="entry name" value="D-ISOMER SPECIFIC 2-HYDROXYACID DEHYDROGENASE FAMILY PROTEIN (AFU_ORTHOLOGUE AFUA_6G10090)"/>
    <property type="match status" value="1"/>
</dbReference>
<dbReference type="InterPro" id="IPR029753">
    <property type="entry name" value="D-isomer_DH_CS"/>
</dbReference>
<reference evidence="8 9" key="1">
    <citation type="submission" date="2018-12" db="EMBL/GenBank/DDBJ databases">
        <title>Complete genome sequence of Flaviflexus sp. H23T48.</title>
        <authorList>
            <person name="Bae J.-W."/>
            <person name="Lee J.-Y."/>
        </authorList>
    </citation>
    <scope>NUCLEOTIDE SEQUENCE [LARGE SCALE GENOMIC DNA]</scope>
    <source>
        <strain evidence="8 9">H23T48</strain>
    </source>
</reference>
<evidence type="ECO:0000259" key="7">
    <source>
        <dbReference type="Pfam" id="PF02826"/>
    </source>
</evidence>
<evidence type="ECO:0000256" key="4">
    <source>
        <dbReference type="ARBA" id="ARBA00023027"/>
    </source>
</evidence>
<dbReference type="KEGG" id="flh:EJ997_07490"/>
<dbReference type="AlphaFoldDB" id="A0A3S9PXX5"/>
<evidence type="ECO:0000256" key="3">
    <source>
        <dbReference type="ARBA" id="ARBA00023002"/>
    </source>
</evidence>
<keyword evidence="2" id="KW-0028">Amino-acid biosynthesis</keyword>
<feature type="domain" description="D-isomer specific 2-hydroxyacid dehydrogenase NAD-binding" evidence="7">
    <location>
        <begin position="126"/>
        <end position="303"/>
    </location>
</feature>
<evidence type="ECO:0000313" key="9">
    <source>
        <dbReference type="Proteomes" id="UP000280344"/>
    </source>
</evidence>
<dbReference type="InterPro" id="IPR006139">
    <property type="entry name" value="D-isomer_2_OHA_DH_cat_dom"/>
</dbReference>
<dbReference type="Pfam" id="PF02826">
    <property type="entry name" value="2-Hacid_dh_C"/>
    <property type="match status" value="1"/>
</dbReference>
<proteinExistence type="inferred from homology"/>
<dbReference type="SUPFAM" id="SSF52283">
    <property type="entry name" value="Formate/glycerate dehydrogenase catalytic domain-like"/>
    <property type="match status" value="1"/>
</dbReference>
<feature type="domain" description="D-isomer specific 2-hydroxyacid dehydrogenase catalytic" evidence="6">
    <location>
        <begin position="53"/>
        <end position="335"/>
    </location>
</feature>
<keyword evidence="4" id="KW-0520">NAD</keyword>
<evidence type="ECO:0000259" key="6">
    <source>
        <dbReference type="Pfam" id="PF00389"/>
    </source>
</evidence>
<evidence type="ECO:0000256" key="1">
    <source>
        <dbReference type="ARBA" id="ARBA00005854"/>
    </source>
</evidence>
<dbReference type="InterPro" id="IPR050857">
    <property type="entry name" value="D-2-hydroxyacid_DH"/>
</dbReference>
<dbReference type="PROSITE" id="PS00065">
    <property type="entry name" value="D_2_HYDROXYACID_DH_1"/>
    <property type="match status" value="1"/>
</dbReference>
<dbReference type="CDD" id="cd12171">
    <property type="entry name" value="2-Hacid_dh_10"/>
    <property type="match status" value="1"/>
</dbReference>
<dbReference type="OrthoDB" id="9793626at2"/>
<dbReference type="EMBL" id="CP034593">
    <property type="protein sequence ID" value="AZQ77199.1"/>
    <property type="molecule type" value="Genomic_DNA"/>
</dbReference>
<evidence type="ECO:0000313" key="8">
    <source>
        <dbReference type="EMBL" id="AZQ77199.1"/>
    </source>
</evidence>
<keyword evidence="9" id="KW-1185">Reference proteome</keyword>
<dbReference type="GO" id="GO:0004617">
    <property type="term" value="F:phosphoglycerate dehydrogenase activity"/>
    <property type="evidence" value="ECO:0007669"/>
    <property type="project" value="UniProtKB-ARBA"/>
</dbReference>
<dbReference type="GO" id="GO:0047545">
    <property type="term" value="F:(S)-2-hydroxyglutarate dehydrogenase activity"/>
    <property type="evidence" value="ECO:0007669"/>
    <property type="project" value="UniProtKB-ARBA"/>
</dbReference>
<dbReference type="PANTHER" id="PTHR42789:SF1">
    <property type="entry name" value="D-ISOMER SPECIFIC 2-HYDROXYACID DEHYDROGENASE FAMILY PROTEIN (AFU_ORTHOLOGUE AFUA_6G10090)"/>
    <property type="match status" value="1"/>
</dbReference>
<sequence>MKILIASDGFLTDDVLTTAIQNELPDAELSRIASTWPTPAFGDVGDVREALGDEDALIEALQGNEVVISHTFPFTEKVIAASPDLKLITICRGGPVNVNIDAATKHGVMVSYAPGRNARATAEHSVAMLLAAARQIAQRHMEVVNGEWATDYYLFEKTGQEVGASTVGVIGYGAIGARVAAIMSAFGARVLVFDPFKEPGSDGTIEFVGLDQLLAESDFVTLHARVTDENRHMINADSLAKMKKGSILVNCARGPLVDYDAVCDSIDSGHLHAAAFDCLPEEPLPADHRLLRTPRITFTPHLAGASQEASRVAARIGSADIAAYARGELPTHLANPDVKRK</sequence>
<protein>
    <submittedName>
        <fullName evidence="8">Hydroxyacid dehydrogenase</fullName>
    </submittedName>
</protein>
<evidence type="ECO:0000256" key="2">
    <source>
        <dbReference type="ARBA" id="ARBA00022605"/>
    </source>
</evidence>
<name>A0A3S9PXX5_9ACTO</name>
<dbReference type="GO" id="GO:0051287">
    <property type="term" value="F:NAD binding"/>
    <property type="evidence" value="ECO:0007669"/>
    <property type="project" value="InterPro"/>
</dbReference>
<dbReference type="InterPro" id="IPR036291">
    <property type="entry name" value="NAD(P)-bd_dom_sf"/>
</dbReference>